<organism evidence="1">
    <name type="scientific">Arundo donax</name>
    <name type="common">Giant reed</name>
    <name type="synonym">Donax arundinaceus</name>
    <dbReference type="NCBI Taxonomy" id="35708"/>
    <lineage>
        <taxon>Eukaryota</taxon>
        <taxon>Viridiplantae</taxon>
        <taxon>Streptophyta</taxon>
        <taxon>Embryophyta</taxon>
        <taxon>Tracheophyta</taxon>
        <taxon>Spermatophyta</taxon>
        <taxon>Magnoliopsida</taxon>
        <taxon>Liliopsida</taxon>
        <taxon>Poales</taxon>
        <taxon>Poaceae</taxon>
        <taxon>PACMAD clade</taxon>
        <taxon>Arundinoideae</taxon>
        <taxon>Arundineae</taxon>
        <taxon>Arundo</taxon>
    </lineage>
</organism>
<dbReference type="AlphaFoldDB" id="A0A0A9H7N0"/>
<name>A0A0A9H7N0_ARUDO</name>
<proteinExistence type="predicted"/>
<reference evidence="1" key="2">
    <citation type="journal article" date="2015" name="Data Brief">
        <title>Shoot transcriptome of the giant reed, Arundo donax.</title>
        <authorList>
            <person name="Barrero R.A."/>
            <person name="Guerrero F.D."/>
            <person name="Moolhuijzen P."/>
            <person name="Goolsby J.A."/>
            <person name="Tidwell J."/>
            <person name="Bellgard S.E."/>
            <person name="Bellgard M.I."/>
        </authorList>
    </citation>
    <scope>NUCLEOTIDE SEQUENCE</scope>
    <source>
        <tissue evidence="1">Shoot tissue taken approximately 20 cm above the soil surface</tissue>
    </source>
</reference>
<accession>A0A0A9H7N0</accession>
<sequence>MCVFQLCFVSTTLCFIWGKHLSPSMIEGHVIMVLLHMLETWNVFPL</sequence>
<evidence type="ECO:0000313" key="1">
    <source>
        <dbReference type="EMBL" id="JAE33180.1"/>
    </source>
</evidence>
<reference evidence="1" key="1">
    <citation type="submission" date="2014-09" db="EMBL/GenBank/DDBJ databases">
        <authorList>
            <person name="Magalhaes I.L.F."/>
            <person name="Oliveira U."/>
            <person name="Santos F.R."/>
            <person name="Vidigal T.H.D.A."/>
            <person name="Brescovit A.D."/>
            <person name="Santos A.J."/>
        </authorList>
    </citation>
    <scope>NUCLEOTIDE SEQUENCE</scope>
    <source>
        <tissue evidence="1">Shoot tissue taken approximately 20 cm above the soil surface</tissue>
    </source>
</reference>
<protein>
    <submittedName>
        <fullName evidence="1">Uncharacterized protein</fullName>
    </submittedName>
</protein>
<dbReference type="EMBL" id="GBRH01164716">
    <property type="protein sequence ID" value="JAE33180.1"/>
    <property type="molecule type" value="Transcribed_RNA"/>
</dbReference>